<keyword evidence="4" id="KW-1185">Reference proteome</keyword>
<comment type="caution">
    <text evidence="3">The sequence shown here is derived from an EMBL/GenBank/DDBJ whole genome shotgun (WGS) entry which is preliminary data.</text>
</comment>
<reference evidence="3" key="1">
    <citation type="submission" date="2022-01" db="EMBL/GenBank/DDBJ databases">
        <title>Colwellia maritima, isolated from seawater.</title>
        <authorList>
            <person name="Kristyanto S."/>
            <person name="Jung J."/>
            <person name="Jeon C.O."/>
        </authorList>
    </citation>
    <scope>NUCLEOTIDE SEQUENCE</scope>
    <source>
        <strain evidence="3">MSW7</strain>
    </source>
</reference>
<gene>
    <name evidence="3" type="ORF">L3081_14745</name>
</gene>
<name>A0ABS9X4M9_9GAMM</name>
<evidence type="ECO:0000313" key="4">
    <source>
        <dbReference type="Proteomes" id="UP001139646"/>
    </source>
</evidence>
<evidence type="ECO:0000256" key="2">
    <source>
        <dbReference type="ARBA" id="ARBA00022723"/>
    </source>
</evidence>
<protein>
    <recommendedName>
        <fullName evidence="5">DinB family protein</fullName>
    </recommendedName>
</protein>
<dbReference type="SUPFAM" id="SSF109854">
    <property type="entry name" value="DinB/YfiT-like putative metalloenzymes"/>
    <property type="match status" value="1"/>
</dbReference>
<sequence>MIASQLAILEQGLSYLTHISEEDYTAIISPNFISSAGAHMRHIIDHYQAIITGLEMNLIDYDIRERGCEFESCPRRAIEKLNEISNWIQTLTSNQLRQSITLATEVSIHNKNRQKVQTSVARELVFAGSHAVHHYAMIAQISYAQKNSQPQLFGLAPATATFLRQTGQQNNLKQQSCC</sequence>
<dbReference type="Pfam" id="PF05163">
    <property type="entry name" value="DinB"/>
    <property type="match status" value="1"/>
</dbReference>
<dbReference type="PANTHER" id="PTHR39473">
    <property type="match status" value="1"/>
</dbReference>
<comment type="similarity">
    <text evidence="1">Belongs to the DinB family.</text>
</comment>
<dbReference type="InterPro" id="IPR007837">
    <property type="entry name" value="DinB"/>
</dbReference>
<keyword evidence="2" id="KW-0479">Metal-binding</keyword>
<organism evidence="3 4">
    <name type="scientific">Colwellia maritima</name>
    <dbReference type="NCBI Taxonomy" id="2912588"/>
    <lineage>
        <taxon>Bacteria</taxon>
        <taxon>Pseudomonadati</taxon>
        <taxon>Pseudomonadota</taxon>
        <taxon>Gammaproteobacteria</taxon>
        <taxon>Alteromonadales</taxon>
        <taxon>Colwelliaceae</taxon>
        <taxon>Colwellia</taxon>
    </lineage>
</organism>
<accession>A0ABS9X4M9</accession>
<dbReference type="PANTHER" id="PTHR39473:SF1">
    <property type="entry name" value="DINB-LIKE DOMAIN-CONTAINING PROTEIN"/>
    <property type="match status" value="1"/>
</dbReference>
<dbReference type="EMBL" id="JAKKSL010000002">
    <property type="protein sequence ID" value="MCI2284411.1"/>
    <property type="molecule type" value="Genomic_DNA"/>
</dbReference>
<evidence type="ECO:0008006" key="5">
    <source>
        <dbReference type="Google" id="ProtNLM"/>
    </source>
</evidence>
<dbReference type="InterPro" id="IPR034660">
    <property type="entry name" value="DinB/YfiT-like"/>
</dbReference>
<dbReference type="Proteomes" id="UP001139646">
    <property type="component" value="Unassembled WGS sequence"/>
</dbReference>
<evidence type="ECO:0000313" key="3">
    <source>
        <dbReference type="EMBL" id="MCI2284411.1"/>
    </source>
</evidence>
<evidence type="ECO:0000256" key="1">
    <source>
        <dbReference type="ARBA" id="ARBA00008635"/>
    </source>
</evidence>
<dbReference type="RefSeq" id="WP_242286844.1">
    <property type="nucleotide sequence ID" value="NZ_JAKKSL010000002.1"/>
</dbReference>
<proteinExistence type="inferred from homology"/>